<accession>A0A848KBA3</accession>
<name>A0A848KBA3_9NOCA</name>
<evidence type="ECO:0000256" key="6">
    <source>
        <dbReference type="ARBA" id="ARBA00038076"/>
    </source>
</evidence>
<dbReference type="PANTHER" id="PTHR30572">
    <property type="entry name" value="MEMBRANE COMPONENT OF TRANSPORTER-RELATED"/>
    <property type="match status" value="1"/>
</dbReference>
<feature type="transmembrane region" description="Helical" evidence="7">
    <location>
        <begin position="474"/>
        <end position="495"/>
    </location>
</feature>
<feature type="transmembrane region" description="Helical" evidence="7">
    <location>
        <begin position="332"/>
        <end position="364"/>
    </location>
</feature>
<proteinExistence type="inferred from homology"/>
<feature type="transmembrane region" description="Helical" evidence="7">
    <location>
        <begin position="299"/>
        <end position="326"/>
    </location>
</feature>
<dbReference type="AlphaFoldDB" id="A0A848KBA3"/>
<dbReference type="EMBL" id="VCQU01000004">
    <property type="protein sequence ID" value="NMN96153.1"/>
    <property type="molecule type" value="Genomic_DNA"/>
</dbReference>
<evidence type="ECO:0000256" key="2">
    <source>
        <dbReference type="ARBA" id="ARBA00022475"/>
    </source>
</evidence>
<feature type="transmembrane region" description="Helical" evidence="7">
    <location>
        <begin position="796"/>
        <end position="817"/>
    </location>
</feature>
<evidence type="ECO:0000256" key="3">
    <source>
        <dbReference type="ARBA" id="ARBA00022692"/>
    </source>
</evidence>
<keyword evidence="3 7" id="KW-0812">Transmembrane</keyword>
<comment type="similarity">
    <text evidence="6">Belongs to the ABC-4 integral membrane protein family.</text>
</comment>
<dbReference type="Pfam" id="PF02687">
    <property type="entry name" value="FtsX"/>
    <property type="match status" value="2"/>
</dbReference>
<dbReference type="InterPro" id="IPR050250">
    <property type="entry name" value="Macrolide_Exporter_MacB"/>
</dbReference>
<feature type="domain" description="ABC3 transporter permease C-terminal" evidence="8">
    <location>
        <begin position="710"/>
        <end position="824"/>
    </location>
</feature>
<evidence type="ECO:0000259" key="8">
    <source>
        <dbReference type="Pfam" id="PF02687"/>
    </source>
</evidence>
<keyword evidence="2" id="KW-1003">Cell membrane</keyword>
<gene>
    <name evidence="9" type="ORF">FGL95_14030</name>
</gene>
<feature type="transmembrane region" description="Helical" evidence="7">
    <location>
        <begin position="749"/>
        <end position="776"/>
    </location>
</feature>
<organism evidence="9 10">
    <name type="scientific">Antrihabitans stalactiti</name>
    <dbReference type="NCBI Taxonomy" id="2584121"/>
    <lineage>
        <taxon>Bacteria</taxon>
        <taxon>Bacillati</taxon>
        <taxon>Actinomycetota</taxon>
        <taxon>Actinomycetes</taxon>
        <taxon>Mycobacteriales</taxon>
        <taxon>Nocardiaceae</taxon>
        <taxon>Antrihabitans</taxon>
    </lineage>
</organism>
<keyword evidence="10" id="KW-1185">Reference proteome</keyword>
<feature type="transmembrane region" description="Helical" evidence="7">
    <location>
        <begin position="25"/>
        <end position="48"/>
    </location>
</feature>
<evidence type="ECO:0000256" key="5">
    <source>
        <dbReference type="ARBA" id="ARBA00023136"/>
    </source>
</evidence>
<dbReference type="GO" id="GO:0005886">
    <property type="term" value="C:plasma membrane"/>
    <property type="evidence" value="ECO:0007669"/>
    <property type="project" value="UniProtKB-SubCell"/>
</dbReference>
<evidence type="ECO:0000313" key="10">
    <source>
        <dbReference type="Proteomes" id="UP000535543"/>
    </source>
</evidence>
<evidence type="ECO:0000256" key="4">
    <source>
        <dbReference type="ARBA" id="ARBA00022989"/>
    </source>
</evidence>
<dbReference type="InterPro" id="IPR003838">
    <property type="entry name" value="ABC3_permease_C"/>
</dbReference>
<dbReference type="PANTHER" id="PTHR30572:SF4">
    <property type="entry name" value="ABC TRANSPORTER PERMEASE YTRF"/>
    <property type="match status" value="1"/>
</dbReference>
<keyword evidence="5 7" id="KW-0472">Membrane</keyword>
<comment type="caution">
    <text evidence="9">The sequence shown here is derived from an EMBL/GenBank/DDBJ whole genome shotgun (WGS) entry which is preliminary data.</text>
</comment>
<sequence>MIRAGLSRLRVLNLREIAAHGGRTAASVIVVAVSAALLIAVITTYSSLTGSVTQLTKSIAGDADLAVTGFTDTGFEESLLGAIDATPGVKAAVPVVQLQRSQPEPFIMLGVDFRALQLHSSLQTTLAPYLKIDSKLLAVKDGVLVGEQMGLAEGQQFAVSGQTLTAAVVVPADVAKGVNDGHFVVAPLALAQRVAGRDHRVDAAFVIAEPNTDLGDLTSRITDAVGHRAVVSGTGLRAAQVENALTLTRSLTLLVAAVSLVVAAFLVFNAMNMSVAQRRPTIALVRSIGAKRSVVATDVVIEAALSGVVAGLIGIPLGLVLGYWAIDRTPPFLLQIVSAPLIFVVPWIAIPITLVACVFATVLASIVAARQVYRVEPLEALLSARLQPAEQIARRTTLVAGVLGAAAIVAASAIAKFVSGLVVVGAAALFILGVLLLGVAFAKVMVAGAVWLSKRLGPSGQLASASITRSPRRAWATAMTVGIAVAVGCAVFGALNDLVDSASDSLSRVRNTDLLLAGTPPASVPDVAFPAEWEGRVRATPGVESVVPGQFAHVTVGDVQTQVAGLAPGNNINVAPLLEPDALHRVLAGEGVAISQPLADRFGYSVGDDISVGTPTGIHTTKVVAQFRFVSTDAGLIAMSLGDMRQWFDRPGATYLAITLESGANVADVQSRLRAEFGDQAYVFTGQQAFEATTRNITQAGSLAVGLQWIVAVIAAIALMNTLTLAVLQRRREFGVLRAIGATRRRIARMVLAEALAVGVVGGVIGIVGGELVHYISDIVLTTTTGIDISFGANPLMLLSAAIALVLCLLGAIPPALRAARLNILQAVTVE</sequence>
<evidence type="ECO:0000313" key="9">
    <source>
        <dbReference type="EMBL" id="NMN96153.1"/>
    </source>
</evidence>
<feature type="transmembrane region" description="Helical" evidence="7">
    <location>
        <begin position="251"/>
        <end position="271"/>
    </location>
</feature>
<feature type="transmembrane region" description="Helical" evidence="7">
    <location>
        <begin position="396"/>
        <end position="415"/>
    </location>
</feature>
<dbReference type="Proteomes" id="UP000535543">
    <property type="component" value="Unassembled WGS sequence"/>
</dbReference>
<evidence type="ECO:0000256" key="1">
    <source>
        <dbReference type="ARBA" id="ARBA00004651"/>
    </source>
</evidence>
<reference evidence="9 10" key="2">
    <citation type="submission" date="2020-06" db="EMBL/GenBank/DDBJ databases">
        <title>Antribacter stalactiti gen. nov., sp. nov., a new member of the family Nacardiaceae isolated from a cave.</title>
        <authorList>
            <person name="Kim I.S."/>
        </authorList>
    </citation>
    <scope>NUCLEOTIDE SEQUENCE [LARGE SCALE GENOMIC DNA]</scope>
    <source>
        <strain evidence="9 10">YC2-7</strain>
    </source>
</reference>
<evidence type="ECO:0000256" key="7">
    <source>
        <dbReference type="SAM" id="Phobius"/>
    </source>
</evidence>
<comment type="subcellular location">
    <subcellularLocation>
        <location evidence="1">Cell membrane</location>
        <topology evidence="1">Multi-pass membrane protein</topology>
    </subcellularLocation>
</comment>
<reference evidence="9 10" key="1">
    <citation type="submission" date="2019-05" db="EMBL/GenBank/DDBJ databases">
        <authorList>
            <person name="Lee S.D."/>
        </authorList>
    </citation>
    <scope>NUCLEOTIDE SEQUENCE [LARGE SCALE GENOMIC DNA]</scope>
    <source>
        <strain evidence="9 10">YC2-7</strain>
    </source>
</reference>
<dbReference type="GO" id="GO:0022857">
    <property type="term" value="F:transmembrane transporter activity"/>
    <property type="evidence" value="ECO:0007669"/>
    <property type="project" value="TreeGrafter"/>
</dbReference>
<dbReference type="RefSeq" id="WP_169587758.1">
    <property type="nucleotide sequence ID" value="NZ_VCQU01000004.1"/>
</dbReference>
<feature type="domain" description="ABC3 transporter permease C-terminal" evidence="8">
    <location>
        <begin position="254"/>
        <end position="377"/>
    </location>
</feature>
<feature type="transmembrane region" description="Helical" evidence="7">
    <location>
        <begin position="421"/>
        <end position="453"/>
    </location>
</feature>
<keyword evidence="4 7" id="KW-1133">Transmembrane helix</keyword>
<protein>
    <submittedName>
        <fullName evidence="9">ABC transporter permease</fullName>
    </submittedName>
</protein>
<feature type="transmembrane region" description="Helical" evidence="7">
    <location>
        <begin position="706"/>
        <end position="728"/>
    </location>
</feature>